<evidence type="ECO:0000313" key="3">
    <source>
        <dbReference type="EMBL" id="SFQ16528.1"/>
    </source>
</evidence>
<dbReference type="InterPro" id="IPR038164">
    <property type="entry name" value="Pab87_oct_sf"/>
</dbReference>
<dbReference type="AlphaFoldDB" id="A0A1I5W9U9"/>
<dbReference type="EMBL" id="FOXI01000025">
    <property type="protein sequence ID" value="SFQ16528.1"/>
    <property type="molecule type" value="Genomic_DNA"/>
</dbReference>
<dbReference type="InterPro" id="IPR001466">
    <property type="entry name" value="Beta-lactam-related"/>
</dbReference>
<evidence type="ECO:0000313" key="4">
    <source>
        <dbReference type="Proteomes" id="UP000183769"/>
    </source>
</evidence>
<dbReference type="Pfam" id="PF00144">
    <property type="entry name" value="Beta-lactamase"/>
    <property type="match status" value="1"/>
</dbReference>
<dbReference type="InterPro" id="IPR012338">
    <property type="entry name" value="Beta-lactam/transpept-like"/>
</dbReference>
<name>A0A1I5W9U9_9EURY</name>
<dbReference type="SUPFAM" id="SSF56601">
    <property type="entry name" value="beta-lactamase/transpeptidase-like"/>
    <property type="match status" value="1"/>
</dbReference>
<dbReference type="PANTHER" id="PTHR43283:SF3">
    <property type="entry name" value="BETA-LACTAMASE FAMILY PROTEIN (AFU_ORTHOLOGUE AFUA_5G07500)"/>
    <property type="match status" value="1"/>
</dbReference>
<dbReference type="Proteomes" id="UP000183769">
    <property type="component" value="Unassembled WGS sequence"/>
</dbReference>
<dbReference type="PANTHER" id="PTHR43283">
    <property type="entry name" value="BETA-LACTAMASE-RELATED"/>
    <property type="match status" value="1"/>
</dbReference>
<evidence type="ECO:0000259" key="2">
    <source>
        <dbReference type="Pfam" id="PF13969"/>
    </source>
</evidence>
<accession>A0A1I5W9U9</accession>
<feature type="domain" description="Pab87 octamerisation" evidence="2">
    <location>
        <begin position="369"/>
        <end position="463"/>
    </location>
</feature>
<dbReference type="Gene3D" id="2.40.128.210">
    <property type="entry name" value="Pab87 octamerisation domain"/>
    <property type="match status" value="1"/>
</dbReference>
<keyword evidence="4" id="KW-1185">Reference proteome</keyword>
<gene>
    <name evidence="3" type="ORF">SAMN05216277_12512</name>
</gene>
<protein>
    <submittedName>
        <fullName evidence="3">CubicO group peptidase, beta-lactamase class C family</fullName>
    </submittedName>
</protein>
<dbReference type="OrthoDB" id="111095at2157"/>
<dbReference type="InterPro" id="IPR025879">
    <property type="entry name" value="Pab87_oct"/>
</dbReference>
<dbReference type="Gene3D" id="3.40.710.10">
    <property type="entry name" value="DD-peptidase/beta-lactamase superfamily"/>
    <property type="match status" value="1"/>
</dbReference>
<dbReference type="InterPro" id="IPR050789">
    <property type="entry name" value="Diverse_Enzym_Activities"/>
</dbReference>
<dbReference type="RefSeq" id="WP_074880836.1">
    <property type="nucleotide sequence ID" value="NZ_FOXI01000025.1"/>
</dbReference>
<sequence length="466" mass="50957">MDETVPTIGDDALEAAETFVGDWVSEDRIPGATMSVFDPHGTTASAFGARKLRENEPATPDTLLGIGSCTKSFTGVAILQLAEEGKLAVDDPVNDYVDAYQDAPGEPVTIRDLLSHSSGLPSDGMATALISRMMGLEPVEVPLSGAEDFRRHVADALDERVTHHDEPFFYYNSGFTVLGEIIEELSGQSYAEYVEERILDPLGMERSTFSEDAFEADEDRMTPYYKEDGSATPGSFPFDESIHAPGGMLSSVRELARYGRMHLNGGELAGERVLPAKRIEEARTPVSQREQLVDGTPQEYAYGWMVREFLDDTLVCHGGGIGVYNAFVGYLRDAELGVAVQCTTTPETHPMYAGPAVLALLLGEEPEAAVPHLALKRALPELTGEYASYRGIMEFTVERMGGGLALRAETDRAGALELPLVPADLGDDDWVFTTVEASGAEVPIRFERTEDGVDLYYQRWRLHKQD</sequence>
<reference evidence="4" key="1">
    <citation type="submission" date="2016-10" db="EMBL/GenBank/DDBJ databases">
        <authorList>
            <person name="Varghese N."/>
            <person name="Submissions S."/>
        </authorList>
    </citation>
    <scope>NUCLEOTIDE SEQUENCE [LARGE SCALE GENOMIC DNA]</scope>
    <source>
        <strain evidence="4">CGMCC 1.10329</strain>
    </source>
</reference>
<organism evidence="3 4">
    <name type="scientific">Halolamina pelagica</name>
    <dbReference type="NCBI Taxonomy" id="699431"/>
    <lineage>
        <taxon>Archaea</taxon>
        <taxon>Methanobacteriati</taxon>
        <taxon>Methanobacteriota</taxon>
        <taxon>Stenosarchaea group</taxon>
        <taxon>Halobacteria</taxon>
        <taxon>Halobacteriales</taxon>
        <taxon>Haloferacaceae</taxon>
    </lineage>
</organism>
<feature type="domain" description="Beta-lactamase-related" evidence="1">
    <location>
        <begin position="26"/>
        <end position="351"/>
    </location>
</feature>
<evidence type="ECO:0000259" key="1">
    <source>
        <dbReference type="Pfam" id="PF00144"/>
    </source>
</evidence>
<proteinExistence type="predicted"/>
<dbReference type="Pfam" id="PF13969">
    <property type="entry name" value="Pab87_oct"/>
    <property type="match status" value="1"/>
</dbReference>